<evidence type="ECO:0000313" key="2">
    <source>
        <dbReference type="EMBL" id="MBU2692827.1"/>
    </source>
</evidence>
<gene>
    <name evidence="2" type="primary">tssG</name>
    <name evidence="2" type="ORF">KJ970_18060</name>
</gene>
<feature type="region of interest" description="Disordered" evidence="1">
    <location>
        <begin position="330"/>
        <end position="354"/>
    </location>
</feature>
<accession>A0A948W513</accession>
<feature type="compositionally biased region" description="Low complexity" evidence="1">
    <location>
        <begin position="333"/>
        <end position="343"/>
    </location>
</feature>
<dbReference type="PANTHER" id="PTHR35564">
    <property type="match status" value="1"/>
</dbReference>
<dbReference type="PANTHER" id="PTHR35564:SF3">
    <property type="entry name" value="TYPE VI SECRETION SYSTEM BASEPLATE SUBUNIT TSSG"/>
    <property type="match status" value="1"/>
</dbReference>
<dbReference type="Pfam" id="PF06996">
    <property type="entry name" value="T6SS_TssG"/>
    <property type="match status" value="1"/>
</dbReference>
<dbReference type="AlphaFoldDB" id="A0A948W513"/>
<proteinExistence type="predicted"/>
<sequence>MIERLLEASHRYSFFQLVNLILRHQPESLLPGMEGPPERETIRFRPNTTLGFPPSDVAGVEMTKGELFPEQYNVTVNFMGLYGPASPMPTHFSEEILWSGPDASPLRDFLDIFHHRLISYVYRAWLKYRHDSLFKSKPQDHQTRRMLCLVGLGTRGIQNTLGPPDVLLLRTAGLFVSQSRSAAGLEALLSAQFDGLRVRIQSCVERRVPIPRDSISQFGRRFSRLGRDLVIGESVRDVMGAFRVIIGPISLDTARTMLPGGEALHNLVRYVRLYISDPLHFDILLRIKAPEVPSLRLSAGAGLPLGRLSWLTPRGRDEGRVVLSIKKLDPLRRSSASPERSSAGSGGTPTRRAS</sequence>
<reference evidence="2" key="1">
    <citation type="submission" date="2021-05" db="EMBL/GenBank/DDBJ databases">
        <title>Energy efficiency and biological interactions define the core microbiome of deep oligotrophic groundwater.</title>
        <authorList>
            <person name="Mehrshad M."/>
            <person name="Lopez-Fernandez M."/>
            <person name="Bell E."/>
            <person name="Bernier-Latmani R."/>
            <person name="Bertilsson S."/>
            <person name="Dopson M."/>
        </authorList>
    </citation>
    <scope>NUCLEOTIDE SEQUENCE</scope>
    <source>
        <strain evidence="2">Modern_marine.mb.64</strain>
    </source>
</reference>
<dbReference type="EMBL" id="JAHJDP010000100">
    <property type="protein sequence ID" value="MBU2692827.1"/>
    <property type="molecule type" value="Genomic_DNA"/>
</dbReference>
<name>A0A948W513_UNCEI</name>
<organism evidence="2 3">
    <name type="scientific">Eiseniibacteriota bacterium</name>
    <dbReference type="NCBI Taxonomy" id="2212470"/>
    <lineage>
        <taxon>Bacteria</taxon>
        <taxon>Candidatus Eiseniibacteriota</taxon>
    </lineage>
</organism>
<evidence type="ECO:0000313" key="3">
    <source>
        <dbReference type="Proteomes" id="UP000777784"/>
    </source>
</evidence>
<protein>
    <submittedName>
        <fullName evidence="2">Type VI secretion system baseplate subunit TssG</fullName>
    </submittedName>
</protein>
<dbReference type="Proteomes" id="UP000777784">
    <property type="component" value="Unassembled WGS sequence"/>
</dbReference>
<dbReference type="NCBIfam" id="TIGR03347">
    <property type="entry name" value="VI_chp_1"/>
    <property type="match status" value="1"/>
</dbReference>
<evidence type="ECO:0000256" key="1">
    <source>
        <dbReference type="SAM" id="MobiDB-lite"/>
    </source>
</evidence>
<dbReference type="InterPro" id="IPR010732">
    <property type="entry name" value="T6SS_TssG-like"/>
</dbReference>
<comment type="caution">
    <text evidence="2">The sequence shown here is derived from an EMBL/GenBank/DDBJ whole genome shotgun (WGS) entry which is preliminary data.</text>
</comment>